<name>A0A077M9R5_9MICO</name>
<protein>
    <recommendedName>
        <fullName evidence="4">Asl1-like glycosyl hydrolase catalytic domain-containing protein</fullName>
    </recommendedName>
</protein>
<dbReference type="Gene3D" id="3.20.20.80">
    <property type="entry name" value="Glycosidases"/>
    <property type="match status" value="1"/>
</dbReference>
<dbReference type="AlphaFoldDB" id="A0A077M9R5"/>
<gene>
    <name evidence="2" type="ORF">BN13_60007</name>
</gene>
<dbReference type="EMBL" id="CAJC01000172">
    <property type="protein sequence ID" value="CCI54106.1"/>
    <property type="molecule type" value="Genomic_DNA"/>
</dbReference>
<organism evidence="2 3">
    <name type="scientific">Nostocoides jenkinsii Ben 74</name>
    <dbReference type="NCBI Taxonomy" id="1193518"/>
    <lineage>
        <taxon>Bacteria</taxon>
        <taxon>Bacillati</taxon>
        <taxon>Actinomycetota</taxon>
        <taxon>Actinomycetes</taxon>
        <taxon>Micrococcales</taxon>
        <taxon>Intrasporangiaceae</taxon>
        <taxon>Nostocoides</taxon>
    </lineage>
</organism>
<proteinExistence type="predicted"/>
<evidence type="ECO:0008006" key="4">
    <source>
        <dbReference type="Google" id="ProtNLM"/>
    </source>
</evidence>
<evidence type="ECO:0000313" key="2">
    <source>
        <dbReference type="EMBL" id="CCI54106.1"/>
    </source>
</evidence>
<dbReference type="STRING" id="1193518.BN13_60007"/>
<comment type="caution">
    <text evidence="2">The sequence shown here is derived from an EMBL/GenBank/DDBJ whole genome shotgun (WGS) entry which is preliminary data.</text>
</comment>
<feature type="compositionally biased region" description="Polar residues" evidence="1">
    <location>
        <begin position="418"/>
        <end position="431"/>
    </location>
</feature>
<dbReference type="Proteomes" id="UP000035720">
    <property type="component" value="Unassembled WGS sequence"/>
</dbReference>
<keyword evidence="3" id="KW-1185">Reference proteome</keyword>
<evidence type="ECO:0000313" key="3">
    <source>
        <dbReference type="Proteomes" id="UP000035720"/>
    </source>
</evidence>
<accession>A0A077M9R5</accession>
<feature type="region of interest" description="Disordered" evidence="1">
    <location>
        <begin position="412"/>
        <end position="431"/>
    </location>
</feature>
<evidence type="ECO:0000256" key="1">
    <source>
        <dbReference type="SAM" id="MobiDB-lite"/>
    </source>
</evidence>
<dbReference type="SUPFAM" id="SSF51445">
    <property type="entry name" value="(Trans)glycosidases"/>
    <property type="match status" value="1"/>
</dbReference>
<sequence length="447" mass="48593">MPAPIRTSHAVVASPPQGDLPVGALSRRTTLSGLAGLAVPASGMRAPGLEFGRTYTSRGRSLSSLRNMFGVNVVTSTASGPYGQRETVLRALKDLGAVWIRSRIHTGNKGQVAFVNQLAANGIKTNGLIDLPGKRDTPEALVALVASSMPGAMMSLEGPNEWNLQGGSDWVAELVSHQTRLWNAAKANPATRNLAVVGPALGMRTGYAEFGNRSSIMDWGNIHLYTGGYVPGYRTDDVLRDERTVCGSKPIIVTETGWHNASDWHGPHYYTPEDVAGIYAPRLWLEYFIRDVPKLAIYELCDNPAGRNLREHHFGLLRGDLSRKPAFQSFANMNAIMLKTARHRGPSGAPLTFSVRSGPSDLRSALLAGNNGAFLLFLWRSNASIYDPVSRRRLTPQPATATIEWESPRRVTRYSPARSATSTQSEVTKRSSVTLGGELQILEIRPV</sequence>
<reference evidence="2 3" key="1">
    <citation type="journal article" date="2013" name="ISME J.">
        <title>A metabolic model for members of the genus Tetrasphaera involved in enhanced biological phosphorus removal.</title>
        <authorList>
            <person name="Kristiansen R."/>
            <person name="Nguyen H.T.T."/>
            <person name="Saunders A.M."/>
            <person name="Nielsen J.L."/>
            <person name="Wimmer R."/>
            <person name="Le V.Q."/>
            <person name="McIlroy S.J."/>
            <person name="Petrovski S."/>
            <person name="Seviour R.J."/>
            <person name="Calteau A."/>
            <person name="Nielsen K.L."/>
            <person name="Nielsen P.H."/>
        </authorList>
    </citation>
    <scope>NUCLEOTIDE SEQUENCE [LARGE SCALE GENOMIC DNA]</scope>
    <source>
        <strain evidence="2 3">Ben 74</strain>
    </source>
</reference>
<dbReference type="InterPro" id="IPR017853">
    <property type="entry name" value="GH"/>
</dbReference>